<keyword evidence="3" id="KW-0677">Repeat</keyword>
<evidence type="ECO:0000256" key="1">
    <source>
        <dbReference type="ARBA" id="ARBA00007274"/>
    </source>
</evidence>
<comment type="caution">
    <text evidence="4">The sequence shown here is derived from an EMBL/GenBank/DDBJ whole genome shotgun (WGS) entry which is preliminary data.</text>
</comment>
<evidence type="ECO:0000313" key="4">
    <source>
        <dbReference type="EMBL" id="MBC1520536.1"/>
    </source>
</evidence>
<evidence type="ECO:0000313" key="5">
    <source>
        <dbReference type="Proteomes" id="UP000559885"/>
    </source>
</evidence>
<sequence>MKSSLFEQIKNKTIHPDDPLFEEIHQIVEENQEKLMKLNTNYHERKARNQLFSEIIGQELDETTSFNLPIYTDFGRHLQIGKQVFINCNVLFTDLGGIIIEDHVLIGPGAKIISVGHPIDPKIRRSVQLNSVVIKRKAWIGAGATILPGVTVGENAIVAADATVTKDVQPNTIVAGTPAKVIRVMDEV</sequence>
<dbReference type="Pfam" id="PF00132">
    <property type="entry name" value="Hexapep"/>
    <property type="match status" value="1"/>
</dbReference>
<protein>
    <submittedName>
        <fullName evidence="4">Sugar O-acetyltransferase</fullName>
    </submittedName>
</protein>
<dbReference type="PROSITE" id="PS00101">
    <property type="entry name" value="HEXAPEP_TRANSFERASES"/>
    <property type="match status" value="1"/>
</dbReference>
<accession>A0A841ZK19</accession>
<gene>
    <name evidence="4" type="ORF">HB912_02610</name>
</gene>
<dbReference type="Gene3D" id="2.160.10.10">
    <property type="entry name" value="Hexapeptide repeat proteins"/>
    <property type="match status" value="1"/>
</dbReference>
<proteinExistence type="inferred from homology"/>
<organism evidence="4 5">
    <name type="scientific">Listeria aquatica</name>
    <dbReference type="NCBI Taxonomy" id="1494960"/>
    <lineage>
        <taxon>Bacteria</taxon>
        <taxon>Bacillati</taxon>
        <taxon>Bacillota</taxon>
        <taxon>Bacilli</taxon>
        <taxon>Bacillales</taxon>
        <taxon>Listeriaceae</taxon>
        <taxon>Listeria</taxon>
    </lineage>
</organism>
<dbReference type="InterPro" id="IPR018357">
    <property type="entry name" value="Hexapep_transf_CS"/>
</dbReference>
<dbReference type="InterPro" id="IPR051159">
    <property type="entry name" value="Hexapeptide_acetyltransf"/>
</dbReference>
<comment type="similarity">
    <text evidence="1">Belongs to the transferase hexapeptide repeat family.</text>
</comment>
<dbReference type="InterPro" id="IPR011004">
    <property type="entry name" value="Trimer_LpxA-like_sf"/>
</dbReference>
<keyword evidence="2 4" id="KW-0808">Transferase</keyword>
<evidence type="ECO:0000256" key="2">
    <source>
        <dbReference type="ARBA" id="ARBA00022679"/>
    </source>
</evidence>
<dbReference type="RefSeq" id="WP_185372080.1">
    <property type="nucleotide sequence ID" value="NZ_JAARRM010000001.1"/>
</dbReference>
<dbReference type="AlphaFoldDB" id="A0A841ZK19"/>
<name>A0A841ZK19_9LIST</name>
<dbReference type="SUPFAM" id="SSF51161">
    <property type="entry name" value="Trimeric LpxA-like enzymes"/>
    <property type="match status" value="1"/>
</dbReference>
<dbReference type="GO" id="GO:0008374">
    <property type="term" value="F:O-acyltransferase activity"/>
    <property type="evidence" value="ECO:0007669"/>
    <property type="project" value="TreeGrafter"/>
</dbReference>
<dbReference type="InterPro" id="IPR001451">
    <property type="entry name" value="Hexapep"/>
</dbReference>
<dbReference type="Proteomes" id="UP000559885">
    <property type="component" value="Unassembled WGS sequence"/>
</dbReference>
<reference evidence="4 5" key="1">
    <citation type="submission" date="2020-03" db="EMBL/GenBank/DDBJ databases">
        <title>Soil Listeria distribution.</title>
        <authorList>
            <person name="Liao J."/>
            <person name="Wiedmann M."/>
        </authorList>
    </citation>
    <scope>NUCLEOTIDE SEQUENCE [LARGE SCALE GENOMIC DNA]</scope>
    <source>
        <strain evidence="4 5">FSL L7-1507</strain>
    </source>
</reference>
<dbReference type="PANTHER" id="PTHR23416">
    <property type="entry name" value="SIALIC ACID SYNTHASE-RELATED"/>
    <property type="match status" value="1"/>
</dbReference>
<evidence type="ECO:0000256" key="3">
    <source>
        <dbReference type="ARBA" id="ARBA00022737"/>
    </source>
</evidence>
<dbReference type="PANTHER" id="PTHR23416:SF23">
    <property type="entry name" value="ACETYLTRANSFERASE C18B11.09C-RELATED"/>
    <property type="match status" value="1"/>
</dbReference>
<dbReference type="EMBL" id="JAARRM010000001">
    <property type="protein sequence ID" value="MBC1520536.1"/>
    <property type="molecule type" value="Genomic_DNA"/>
</dbReference>